<dbReference type="EnsemblPlants" id="PNT78008">
    <property type="protein sequence ID" value="PNT78008"/>
    <property type="gene ID" value="BRADI_1g71925v3"/>
</dbReference>
<evidence type="ECO:0000313" key="2">
    <source>
        <dbReference type="EnsemblPlants" id="PNT78008"/>
    </source>
</evidence>
<dbReference type="Gramene" id="PNT78008">
    <property type="protein sequence ID" value="PNT78008"/>
    <property type="gene ID" value="BRADI_1g71925v3"/>
</dbReference>
<reference evidence="2" key="3">
    <citation type="submission" date="2018-08" db="UniProtKB">
        <authorList>
            <consortium name="EnsemblPlants"/>
        </authorList>
    </citation>
    <scope>IDENTIFICATION</scope>
    <source>
        <strain evidence="2">cv. Bd21</strain>
    </source>
</reference>
<sequence>MDRQFPLPQWSCQRIQFNPGVIFSIAATINCGLVPDSVRSHFLNCQQRVIERACDDFFFFGSSPSGFLKLVIL</sequence>
<dbReference type="EMBL" id="CM000880">
    <property type="protein sequence ID" value="PNT78008.1"/>
    <property type="molecule type" value="Genomic_DNA"/>
</dbReference>
<protein>
    <submittedName>
        <fullName evidence="1 2">Uncharacterized protein</fullName>
    </submittedName>
</protein>
<proteinExistence type="predicted"/>
<keyword evidence="3" id="KW-1185">Reference proteome</keyword>
<gene>
    <name evidence="1" type="ORF">BRADI_1g71925v3</name>
</gene>
<reference evidence="1" key="2">
    <citation type="submission" date="2017-06" db="EMBL/GenBank/DDBJ databases">
        <title>WGS assembly of Brachypodium distachyon.</title>
        <authorList>
            <consortium name="The International Brachypodium Initiative"/>
            <person name="Lucas S."/>
            <person name="Harmon-Smith M."/>
            <person name="Lail K."/>
            <person name="Tice H."/>
            <person name="Grimwood J."/>
            <person name="Bruce D."/>
            <person name="Barry K."/>
            <person name="Shu S."/>
            <person name="Lindquist E."/>
            <person name="Wang M."/>
            <person name="Pitluck S."/>
            <person name="Vogel J.P."/>
            <person name="Garvin D.F."/>
            <person name="Mockler T.C."/>
            <person name="Schmutz J."/>
            <person name="Rokhsar D."/>
            <person name="Bevan M.W."/>
        </authorList>
    </citation>
    <scope>NUCLEOTIDE SEQUENCE</scope>
    <source>
        <strain evidence="1">Bd21</strain>
    </source>
</reference>
<accession>A0A2K2DUQ3</accession>
<evidence type="ECO:0000313" key="3">
    <source>
        <dbReference type="Proteomes" id="UP000008810"/>
    </source>
</evidence>
<dbReference type="Proteomes" id="UP000008810">
    <property type="component" value="Chromosome 1"/>
</dbReference>
<dbReference type="InParanoid" id="A0A2K2DUQ3"/>
<evidence type="ECO:0000313" key="1">
    <source>
        <dbReference type="EMBL" id="PNT78008.1"/>
    </source>
</evidence>
<organism evidence="1">
    <name type="scientific">Brachypodium distachyon</name>
    <name type="common">Purple false brome</name>
    <name type="synonym">Trachynia distachya</name>
    <dbReference type="NCBI Taxonomy" id="15368"/>
    <lineage>
        <taxon>Eukaryota</taxon>
        <taxon>Viridiplantae</taxon>
        <taxon>Streptophyta</taxon>
        <taxon>Embryophyta</taxon>
        <taxon>Tracheophyta</taxon>
        <taxon>Spermatophyta</taxon>
        <taxon>Magnoliopsida</taxon>
        <taxon>Liliopsida</taxon>
        <taxon>Poales</taxon>
        <taxon>Poaceae</taxon>
        <taxon>BOP clade</taxon>
        <taxon>Pooideae</taxon>
        <taxon>Stipodae</taxon>
        <taxon>Brachypodieae</taxon>
        <taxon>Brachypodium</taxon>
    </lineage>
</organism>
<reference evidence="1 2" key="1">
    <citation type="journal article" date="2010" name="Nature">
        <title>Genome sequencing and analysis of the model grass Brachypodium distachyon.</title>
        <authorList>
            <consortium name="International Brachypodium Initiative"/>
        </authorList>
    </citation>
    <scope>NUCLEOTIDE SEQUENCE [LARGE SCALE GENOMIC DNA]</scope>
    <source>
        <strain evidence="1 2">Bd21</strain>
    </source>
</reference>
<dbReference type="AlphaFoldDB" id="A0A2K2DUQ3"/>
<name>A0A2K2DUQ3_BRADI</name>